<comment type="caution">
    <text evidence="6">The sequence shown here is derived from an EMBL/GenBank/DDBJ whole genome shotgun (WGS) entry which is preliminary data.</text>
</comment>
<evidence type="ECO:0000313" key="6">
    <source>
        <dbReference type="EMBL" id="KAE8697891.1"/>
    </source>
</evidence>
<dbReference type="InterPro" id="IPR045058">
    <property type="entry name" value="GIMA/IAN/Toc"/>
</dbReference>
<sequence>MGGNAMAKTLVLVGRTGNGKSATGNSILGTKSFKSKASFSGVTSTCELQSVVLEDGQILNVIDTSGLFDSTVGYEIIGKEIAKRIDLANDGIHAVLVILSARSRFSEEEVAGLNKLWTLFGSEIANYVIVVFTCGDEFDDGEETFEDYLGQKCPQPLKDLLLLCKNRFVLFDNKTNDETKRVKQVENLVTLVNKVIELNGGQPYSDELFVELKLESKLKEATARLEQKLAEERAARREAEVQAELDRKSSNEEMQKLRENLKKEAPQAQQKSDEKIQKLRKGLQNAHNEAHELRRLTAENKCSIL</sequence>
<dbReference type="GO" id="GO:0005525">
    <property type="term" value="F:GTP binding"/>
    <property type="evidence" value="ECO:0007669"/>
    <property type="project" value="UniProtKB-KW"/>
</dbReference>
<evidence type="ECO:0000256" key="1">
    <source>
        <dbReference type="ARBA" id="ARBA00008535"/>
    </source>
</evidence>
<evidence type="ECO:0000259" key="5">
    <source>
        <dbReference type="PROSITE" id="PS51720"/>
    </source>
</evidence>
<dbReference type="SUPFAM" id="SSF52540">
    <property type="entry name" value="P-loop containing nucleoside triphosphate hydrolases"/>
    <property type="match status" value="1"/>
</dbReference>
<dbReference type="PANTHER" id="PTHR10903:SF184">
    <property type="entry name" value="GTP-BINDING PROTEIN A"/>
    <property type="match status" value="1"/>
</dbReference>
<dbReference type="PROSITE" id="PS51720">
    <property type="entry name" value="G_AIG1"/>
    <property type="match status" value="1"/>
</dbReference>
<feature type="compositionally biased region" description="Basic and acidic residues" evidence="4">
    <location>
        <begin position="261"/>
        <end position="277"/>
    </location>
</feature>
<dbReference type="Pfam" id="PF04548">
    <property type="entry name" value="AIG1"/>
    <property type="match status" value="1"/>
</dbReference>
<keyword evidence="2" id="KW-0547">Nucleotide-binding</keyword>
<dbReference type="EMBL" id="VEPZ02001049">
    <property type="protein sequence ID" value="KAE8697891.1"/>
    <property type="molecule type" value="Genomic_DNA"/>
</dbReference>
<gene>
    <name evidence="6" type="ORF">F3Y22_tig00110610pilonHSYRG01042</name>
</gene>
<dbReference type="Gene3D" id="3.40.50.300">
    <property type="entry name" value="P-loop containing nucleotide triphosphate hydrolases"/>
    <property type="match status" value="1"/>
</dbReference>
<keyword evidence="7" id="KW-1185">Reference proteome</keyword>
<dbReference type="PANTHER" id="PTHR10903">
    <property type="entry name" value="GTPASE, IMAP FAMILY MEMBER-RELATED"/>
    <property type="match status" value="1"/>
</dbReference>
<reference evidence="6" key="1">
    <citation type="submission" date="2019-09" db="EMBL/GenBank/DDBJ databases">
        <title>Draft genome information of white flower Hibiscus syriacus.</title>
        <authorList>
            <person name="Kim Y.-M."/>
        </authorList>
    </citation>
    <scope>NUCLEOTIDE SEQUENCE [LARGE SCALE GENOMIC DNA]</scope>
    <source>
        <strain evidence="6">YM2019G1</strain>
    </source>
</reference>
<evidence type="ECO:0000256" key="2">
    <source>
        <dbReference type="ARBA" id="ARBA00022741"/>
    </source>
</evidence>
<keyword evidence="3" id="KW-0342">GTP-binding</keyword>
<name>A0A6A3A0S4_HIBSY</name>
<dbReference type="Proteomes" id="UP000436088">
    <property type="component" value="Unassembled WGS sequence"/>
</dbReference>
<organism evidence="6 7">
    <name type="scientific">Hibiscus syriacus</name>
    <name type="common">Rose of Sharon</name>
    <dbReference type="NCBI Taxonomy" id="106335"/>
    <lineage>
        <taxon>Eukaryota</taxon>
        <taxon>Viridiplantae</taxon>
        <taxon>Streptophyta</taxon>
        <taxon>Embryophyta</taxon>
        <taxon>Tracheophyta</taxon>
        <taxon>Spermatophyta</taxon>
        <taxon>Magnoliopsida</taxon>
        <taxon>eudicotyledons</taxon>
        <taxon>Gunneridae</taxon>
        <taxon>Pentapetalae</taxon>
        <taxon>rosids</taxon>
        <taxon>malvids</taxon>
        <taxon>Malvales</taxon>
        <taxon>Malvaceae</taxon>
        <taxon>Malvoideae</taxon>
        <taxon>Hibiscus</taxon>
    </lineage>
</organism>
<dbReference type="FunFam" id="3.40.50.300:FF:000840">
    <property type="entry name" value="Immune-associated nucleotide-binding protein 9"/>
    <property type="match status" value="1"/>
</dbReference>
<dbReference type="InterPro" id="IPR027417">
    <property type="entry name" value="P-loop_NTPase"/>
</dbReference>
<feature type="region of interest" description="Disordered" evidence="4">
    <location>
        <begin position="261"/>
        <end position="285"/>
    </location>
</feature>
<evidence type="ECO:0000256" key="3">
    <source>
        <dbReference type="ARBA" id="ARBA00023134"/>
    </source>
</evidence>
<proteinExistence type="inferred from homology"/>
<dbReference type="AlphaFoldDB" id="A0A6A3A0S4"/>
<dbReference type="InterPro" id="IPR006703">
    <property type="entry name" value="G_AIG1"/>
</dbReference>
<evidence type="ECO:0000256" key="4">
    <source>
        <dbReference type="SAM" id="MobiDB-lite"/>
    </source>
</evidence>
<dbReference type="CDD" id="cd01852">
    <property type="entry name" value="AIG1"/>
    <property type="match status" value="1"/>
</dbReference>
<accession>A0A6A3A0S4</accession>
<protein>
    <submittedName>
        <fullName evidence="6">Detected protein of confused Function</fullName>
    </submittedName>
</protein>
<evidence type="ECO:0000313" key="7">
    <source>
        <dbReference type="Proteomes" id="UP000436088"/>
    </source>
</evidence>
<comment type="similarity">
    <text evidence="1">Belongs to the TRAFAC class TrmE-Era-EngA-EngB-Septin-like GTPase superfamily. AIG1/Toc34/Toc159-like paraseptin GTPase family. IAN subfamily.</text>
</comment>
<feature type="domain" description="AIG1-type G" evidence="5">
    <location>
        <begin position="5"/>
        <end position="213"/>
    </location>
</feature>